<keyword evidence="4" id="KW-1185">Reference proteome</keyword>
<dbReference type="OrthoDB" id="2119228at2759"/>
<comment type="caution">
    <text evidence="3">The sequence shown here is derived from an EMBL/GenBank/DDBJ whole genome shotgun (WGS) entry which is preliminary data.</text>
</comment>
<name>A0A367LCK2_9HYPO</name>
<protein>
    <recommendedName>
        <fullName evidence="2">SGNH hydrolase-type esterase domain-containing protein</fullName>
    </recommendedName>
</protein>
<feature type="domain" description="SGNH hydrolase-type esterase" evidence="2">
    <location>
        <begin position="67"/>
        <end position="258"/>
    </location>
</feature>
<dbReference type="PANTHER" id="PTHR30383">
    <property type="entry name" value="THIOESTERASE 1/PROTEASE 1/LYSOPHOSPHOLIPASE L1"/>
    <property type="match status" value="1"/>
</dbReference>
<reference evidence="3 4" key="1">
    <citation type="journal article" date="2015" name="BMC Genomics">
        <title>Insights from the genome of Ophiocordyceps polyrhachis-furcata to pathogenicity and host specificity in insect fungi.</title>
        <authorList>
            <person name="Wichadakul D."/>
            <person name="Kobmoo N."/>
            <person name="Ingsriswang S."/>
            <person name="Tangphatsornruang S."/>
            <person name="Chantasingh D."/>
            <person name="Luangsa-ard J.J."/>
            <person name="Eurwilaichitr L."/>
        </authorList>
    </citation>
    <scope>NUCLEOTIDE SEQUENCE [LARGE SCALE GENOMIC DNA]</scope>
    <source>
        <strain evidence="3 4">BCC 54312</strain>
    </source>
</reference>
<dbReference type="CDD" id="cd01833">
    <property type="entry name" value="XynB_like"/>
    <property type="match status" value="1"/>
</dbReference>
<dbReference type="PANTHER" id="PTHR30383:SF5">
    <property type="entry name" value="SGNH HYDROLASE-TYPE ESTERASE DOMAIN-CONTAINING PROTEIN"/>
    <property type="match status" value="1"/>
</dbReference>
<feature type="signal peptide" evidence="1">
    <location>
        <begin position="1"/>
        <end position="18"/>
    </location>
</feature>
<dbReference type="InterPro" id="IPR013830">
    <property type="entry name" value="SGNH_hydro"/>
</dbReference>
<proteinExistence type="predicted"/>
<dbReference type="InterPro" id="IPR051532">
    <property type="entry name" value="Ester_Hydrolysis_Enzymes"/>
</dbReference>
<accession>A0A367LCK2</accession>
<dbReference type="GO" id="GO:0004622">
    <property type="term" value="F:phosphatidylcholine lysophospholipase activity"/>
    <property type="evidence" value="ECO:0007669"/>
    <property type="project" value="TreeGrafter"/>
</dbReference>
<feature type="chain" id="PRO_5016793764" description="SGNH hydrolase-type esterase domain-containing protein" evidence="1">
    <location>
        <begin position="19"/>
        <end position="317"/>
    </location>
</feature>
<dbReference type="InterPro" id="IPR036514">
    <property type="entry name" value="SGNH_hydro_sf"/>
</dbReference>
<organism evidence="3 4">
    <name type="scientific">Ophiocordyceps polyrhachis-furcata BCC 54312</name>
    <dbReference type="NCBI Taxonomy" id="1330021"/>
    <lineage>
        <taxon>Eukaryota</taxon>
        <taxon>Fungi</taxon>
        <taxon>Dikarya</taxon>
        <taxon>Ascomycota</taxon>
        <taxon>Pezizomycotina</taxon>
        <taxon>Sordariomycetes</taxon>
        <taxon>Hypocreomycetidae</taxon>
        <taxon>Hypocreales</taxon>
        <taxon>Ophiocordycipitaceae</taxon>
        <taxon>Ophiocordyceps</taxon>
    </lineage>
</organism>
<evidence type="ECO:0000256" key="1">
    <source>
        <dbReference type="SAM" id="SignalP"/>
    </source>
</evidence>
<dbReference type="Gene3D" id="3.40.50.1110">
    <property type="entry name" value="SGNH hydrolase"/>
    <property type="match status" value="1"/>
</dbReference>
<dbReference type="Proteomes" id="UP000253664">
    <property type="component" value="Unassembled WGS sequence"/>
</dbReference>
<dbReference type="SUPFAM" id="SSF52266">
    <property type="entry name" value="SGNH hydrolase"/>
    <property type="match status" value="1"/>
</dbReference>
<evidence type="ECO:0000313" key="3">
    <source>
        <dbReference type="EMBL" id="RCI12141.1"/>
    </source>
</evidence>
<dbReference type="STRING" id="1330021.A0A367LCK2"/>
<dbReference type="AlphaFoldDB" id="A0A367LCK2"/>
<dbReference type="Pfam" id="PF13472">
    <property type="entry name" value="Lipase_GDSL_2"/>
    <property type="match status" value="1"/>
</dbReference>
<evidence type="ECO:0000313" key="4">
    <source>
        <dbReference type="Proteomes" id="UP000253664"/>
    </source>
</evidence>
<gene>
    <name evidence="3" type="ORF">L249_0385</name>
</gene>
<sequence length="317" mass="33978">MRAPLLAAACCLLRLTAAGPGAALQKTLNPRLLARSNATSDSVLNPRQNLTAPGDKLKPGPQLRVLCTGDSITAGTFSELDGGDGNGYRLRLRENLSSGVSADRVVFAGTETAPQGTMSDGFFAAWPGKTIKFMTDHIEPSLKQRPNLILLHAGTNDMNADPAISTEGNDPTEAVKRLGTLVDRMSDSCPDAVVLVAMIINTCVPAQAPRTQEFQRQIPAMVQQRFEDGRRVLAVNMTSFPTDQLRDCIHPTNDGYRLFGDYWSDVVTQVPEEWLEAPAEANSAEDPAASPANRSGVPQWRLAVTLAAAAVGVLTAW</sequence>
<evidence type="ECO:0000259" key="2">
    <source>
        <dbReference type="Pfam" id="PF13472"/>
    </source>
</evidence>
<dbReference type="EMBL" id="LKCN02000007">
    <property type="protein sequence ID" value="RCI12141.1"/>
    <property type="molecule type" value="Genomic_DNA"/>
</dbReference>
<keyword evidence="1" id="KW-0732">Signal</keyword>